<name>A0A9P5DX19_9HYPO</name>
<evidence type="ECO:0000313" key="2">
    <source>
        <dbReference type="EMBL" id="KAF4338635.1"/>
    </source>
</evidence>
<comment type="caution">
    <text evidence="2">The sequence shown here is derived from an EMBL/GenBank/DDBJ whole genome shotgun (WGS) entry which is preliminary data.</text>
</comment>
<protein>
    <submittedName>
        <fullName evidence="2">Uncharacterized protein</fullName>
    </submittedName>
</protein>
<keyword evidence="3" id="KW-1185">Reference proteome</keyword>
<sequence length="268" mass="28119">MLYKIAIASLVLPLSVFATVLNVNVYATAEDNKAGHQRDQVVLDDPKSDDPAWKGRDDLHLVPLLPEARTGVIPVDIEEALIAALGPRFANEFIKVGLESGWDNDTALTAGCGLACAGTLIKAAPCIAAAVACKCIAPIIACPTVSIGDLCNCVSCLPQVIEDLLKKLGICTKSLLDGSSGSKGAKDDSLSYGSFISYSIRDANLLAYRGDLPKTTLEEAKAVAKGGICPGHYCSDSVCCLGLCLPDDKCLGKKLELGGNTESRHLEL</sequence>
<dbReference type="Proteomes" id="UP000730481">
    <property type="component" value="Unassembled WGS sequence"/>
</dbReference>
<evidence type="ECO:0000313" key="3">
    <source>
        <dbReference type="Proteomes" id="UP000730481"/>
    </source>
</evidence>
<dbReference type="OrthoDB" id="5049477at2759"/>
<dbReference type="EMBL" id="PVQB02000338">
    <property type="protein sequence ID" value="KAF4338635.1"/>
    <property type="molecule type" value="Genomic_DNA"/>
</dbReference>
<proteinExistence type="predicted"/>
<organism evidence="2 3">
    <name type="scientific">Fusarium beomiforme</name>
    <dbReference type="NCBI Taxonomy" id="44412"/>
    <lineage>
        <taxon>Eukaryota</taxon>
        <taxon>Fungi</taxon>
        <taxon>Dikarya</taxon>
        <taxon>Ascomycota</taxon>
        <taxon>Pezizomycotina</taxon>
        <taxon>Sordariomycetes</taxon>
        <taxon>Hypocreomycetidae</taxon>
        <taxon>Hypocreales</taxon>
        <taxon>Nectriaceae</taxon>
        <taxon>Fusarium</taxon>
        <taxon>Fusarium burgessii species complex</taxon>
    </lineage>
</organism>
<feature type="signal peptide" evidence="1">
    <location>
        <begin position="1"/>
        <end position="18"/>
    </location>
</feature>
<evidence type="ECO:0000256" key="1">
    <source>
        <dbReference type="SAM" id="SignalP"/>
    </source>
</evidence>
<accession>A0A9P5DX19</accession>
<reference evidence="2" key="2">
    <citation type="submission" date="2020-02" db="EMBL/GenBank/DDBJ databases">
        <title>Identification and distribution of gene clusters putatively required for synthesis of sphingolipid metabolism inhibitors in phylogenetically diverse species of the filamentous fungus Fusarium.</title>
        <authorList>
            <person name="Kim H.-S."/>
            <person name="Busman M."/>
            <person name="Brown D.W."/>
            <person name="Divon H."/>
            <person name="Uhlig S."/>
            <person name="Proctor R.H."/>
        </authorList>
    </citation>
    <scope>NUCLEOTIDE SEQUENCE</scope>
    <source>
        <strain evidence="2">NRRL 25174</strain>
    </source>
</reference>
<feature type="chain" id="PRO_5040294350" evidence="1">
    <location>
        <begin position="19"/>
        <end position="268"/>
    </location>
</feature>
<reference evidence="2" key="1">
    <citation type="journal article" date="2017" name="Mycologia">
        <title>Fusarium algeriense, sp. nov., a novel toxigenic crown rot pathogen of durum wheat from Algeria is nested in the Fusarium burgessii species complex.</title>
        <authorList>
            <person name="Laraba I."/>
            <person name="Keddad A."/>
            <person name="Boureghda H."/>
            <person name="Abdallah N."/>
            <person name="Vaughan M.M."/>
            <person name="Proctor R.H."/>
            <person name="Busman M."/>
            <person name="O'Donnell K."/>
        </authorList>
    </citation>
    <scope>NUCLEOTIDE SEQUENCE</scope>
    <source>
        <strain evidence="2">NRRL 25174</strain>
    </source>
</reference>
<keyword evidence="1" id="KW-0732">Signal</keyword>
<dbReference type="AlphaFoldDB" id="A0A9P5DX19"/>
<gene>
    <name evidence="2" type="ORF">FBEOM_7452</name>
</gene>